<proteinExistence type="predicted"/>
<evidence type="ECO:0000313" key="2">
    <source>
        <dbReference type="EMBL" id="RKS91428.1"/>
    </source>
</evidence>
<dbReference type="Gene3D" id="3.10.450.50">
    <property type="match status" value="1"/>
</dbReference>
<sequence length="129" mass="14668">MSEDAIRGVVAAYYHAMVAGDETALRQVFDPEARFQGWRDGSEVRRDLDAFVSMLQTPYDGQLREEWRIDLLDRTGPVAIVRVVDWFRGRYYTDYLTLTERNGAWTIVNKGFYAHDADAKGIDDLGSGA</sequence>
<organism evidence="1 3">
    <name type="scientific">Sphingosinicella microcystinivorans</name>
    <dbReference type="NCBI Taxonomy" id="335406"/>
    <lineage>
        <taxon>Bacteria</taxon>
        <taxon>Pseudomonadati</taxon>
        <taxon>Pseudomonadota</taxon>
        <taxon>Alphaproteobacteria</taxon>
        <taxon>Sphingomonadales</taxon>
        <taxon>Sphingosinicellaceae</taxon>
        <taxon>Sphingosinicella</taxon>
    </lineage>
</organism>
<dbReference type="EMBL" id="AP018711">
    <property type="protein sequence ID" value="BBE34404.1"/>
    <property type="molecule type" value="Genomic_DNA"/>
</dbReference>
<evidence type="ECO:0000313" key="4">
    <source>
        <dbReference type="Proteomes" id="UP000276029"/>
    </source>
</evidence>
<name>A0AAD1D728_SPHMI</name>
<dbReference type="InterPro" id="IPR039437">
    <property type="entry name" value="FrzH/put_lumazine-bd"/>
</dbReference>
<dbReference type="SUPFAM" id="SSF54427">
    <property type="entry name" value="NTF2-like"/>
    <property type="match status" value="1"/>
</dbReference>
<reference evidence="1 3" key="1">
    <citation type="submission" date="2018-06" db="EMBL/GenBank/DDBJ databases">
        <title>Complete Genome Sequence of the Microcystin-Degrading Bacterium Sphingosinicella microcystinivorans Strain B-9.</title>
        <authorList>
            <person name="Jin H."/>
            <person name="Nishizawa T."/>
            <person name="Guo Y."/>
            <person name="Nishizawa A."/>
            <person name="Park H."/>
            <person name="Kato H."/>
            <person name="Tsuji K."/>
            <person name="Harada K."/>
        </authorList>
    </citation>
    <scope>NUCLEOTIDE SEQUENCE [LARGE SCALE GENOMIC DNA]</scope>
    <source>
        <strain evidence="1 3">B9</strain>
    </source>
</reference>
<dbReference type="AlphaFoldDB" id="A0AAD1D728"/>
<dbReference type="Proteomes" id="UP000276029">
    <property type="component" value="Unassembled WGS sequence"/>
</dbReference>
<accession>A0AAD1D728</accession>
<evidence type="ECO:0000313" key="1">
    <source>
        <dbReference type="EMBL" id="BBE34404.1"/>
    </source>
</evidence>
<dbReference type="RefSeq" id="WP_121047881.1">
    <property type="nucleotide sequence ID" value="NZ_AP018711.1"/>
</dbReference>
<dbReference type="KEGG" id="smic:SmB9_20620"/>
<dbReference type="InterPro" id="IPR032710">
    <property type="entry name" value="NTF2-like_dom_sf"/>
</dbReference>
<reference evidence="2 4" key="2">
    <citation type="submission" date="2018-10" db="EMBL/GenBank/DDBJ databases">
        <title>Genomic Encyclopedia of Type Strains, Phase IV (KMG-IV): sequencing the most valuable type-strain genomes for metagenomic binning, comparative biology and taxonomic classification.</title>
        <authorList>
            <person name="Goeker M."/>
        </authorList>
    </citation>
    <scope>NUCLEOTIDE SEQUENCE [LARGE SCALE GENOMIC DNA]</scope>
    <source>
        <strain evidence="2 4">DSM 19791</strain>
    </source>
</reference>
<evidence type="ECO:0000313" key="3">
    <source>
        <dbReference type="Proteomes" id="UP000275727"/>
    </source>
</evidence>
<dbReference type="Proteomes" id="UP000275727">
    <property type="component" value="Chromosome"/>
</dbReference>
<keyword evidence="4" id="KW-1185">Reference proteome</keyword>
<gene>
    <name evidence="2" type="ORF">DFR51_0992</name>
    <name evidence="1" type="ORF">SmB9_20620</name>
</gene>
<protein>
    <submittedName>
        <fullName evidence="2">Lumazine-binding protein</fullName>
    </submittedName>
</protein>
<dbReference type="EMBL" id="RBWX01000007">
    <property type="protein sequence ID" value="RKS91428.1"/>
    <property type="molecule type" value="Genomic_DNA"/>
</dbReference>
<dbReference type="Pfam" id="PF12893">
    <property type="entry name" value="Lumazine_bd_2"/>
    <property type="match status" value="1"/>
</dbReference>